<gene>
    <name evidence="4" type="ORF">SAMN05216334_10911</name>
</gene>
<accession>A0A1H5UTF0</accession>
<comment type="similarity">
    <text evidence="1">Belongs to the N(4)/N(6)-methyltransferase family.</text>
</comment>
<proteinExistence type="inferred from homology"/>
<evidence type="ECO:0000256" key="1">
    <source>
        <dbReference type="ARBA" id="ARBA00006594"/>
    </source>
</evidence>
<evidence type="ECO:0000259" key="3">
    <source>
        <dbReference type="Pfam" id="PF12161"/>
    </source>
</evidence>
<name>A0A1H5UTF0_9PROT</name>
<evidence type="ECO:0000313" key="5">
    <source>
        <dbReference type="Proteomes" id="UP000236753"/>
    </source>
</evidence>
<organism evidence="4 5">
    <name type="scientific">Nitrosomonas ureae</name>
    <dbReference type="NCBI Taxonomy" id="44577"/>
    <lineage>
        <taxon>Bacteria</taxon>
        <taxon>Pseudomonadati</taxon>
        <taxon>Pseudomonadota</taxon>
        <taxon>Betaproteobacteria</taxon>
        <taxon>Nitrosomonadales</taxon>
        <taxon>Nitrosomonadaceae</taxon>
        <taxon>Nitrosomonas</taxon>
    </lineage>
</organism>
<dbReference type="OrthoDB" id="9784823at2"/>
<reference evidence="4 5" key="1">
    <citation type="submission" date="2016-10" db="EMBL/GenBank/DDBJ databases">
        <authorList>
            <person name="de Groot N.N."/>
        </authorList>
    </citation>
    <scope>NUCLEOTIDE SEQUENCE [LARGE SCALE GENOMIC DNA]</scope>
    <source>
        <strain evidence="4 5">Nm13</strain>
    </source>
</reference>
<dbReference type="RefSeq" id="WP_103966295.1">
    <property type="nucleotide sequence ID" value="NZ_FNUX01000009.1"/>
</dbReference>
<feature type="domain" description="N6 adenine-specific DNA methyltransferase N-terminal" evidence="3">
    <location>
        <begin position="29"/>
        <end position="76"/>
    </location>
</feature>
<protein>
    <submittedName>
        <fullName evidence="4">HsdM N-terminal domain-containing protein</fullName>
    </submittedName>
</protein>
<dbReference type="InterPro" id="IPR038333">
    <property type="entry name" value="T1MK-like_N_sf"/>
</dbReference>
<dbReference type="InterPro" id="IPR022749">
    <property type="entry name" value="D12N6_MeTrfase_N"/>
</dbReference>
<dbReference type="Pfam" id="PF12161">
    <property type="entry name" value="HsdM_N"/>
    <property type="match status" value="1"/>
</dbReference>
<dbReference type="AlphaFoldDB" id="A0A1H5UTF0"/>
<evidence type="ECO:0000256" key="2">
    <source>
        <dbReference type="ARBA" id="ARBA00022747"/>
    </source>
</evidence>
<dbReference type="GO" id="GO:0009307">
    <property type="term" value="P:DNA restriction-modification system"/>
    <property type="evidence" value="ECO:0007669"/>
    <property type="project" value="UniProtKB-KW"/>
</dbReference>
<dbReference type="Proteomes" id="UP000236753">
    <property type="component" value="Unassembled WGS sequence"/>
</dbReference>
<keyword evidence="2" id="KW-0680">Restriction system</keyword>
<dbReference type="Gene3D" id="1.20.1260.30">
    <property type="match status" value="1"/>
</dbReference>
<dbReference type="EMBL" id="FNUX01000009">
    <property type="protein sequence ID" value="SEF77708.1"/>
    <property type="molecule type" value="Genomic_DNA"/>
</dbReference>
<evidence type="ECO:0000313" key="4">
    <source>
        <dbReference type="EMBL" id="SEF77708.1"/>
    </source>
</evidence>
<sequence length="98" mass="11832">MKVSLNKNNPTDKNRAEERRHQLQYYLGNSANILHRKINLDEFRNYILSLFFYKYLSAKIERFVDSILKQDRFKFAELKEHYKGGVKIMLGYCLRILI</sequence>